<reference evidence="3" key="1">
    <citation type="submission" date="2025-08" db="UniProtKB">
        <authorList>
            <consortium name="RefSeq"/>
        </authorList>
    </citation>
    <scope>IDENTIFICATION</scope>
    <source>
        <tissue evidence="3">Whole organism</tissue>
    </source>
</reference>
<dbReference type="FunFam" id="3.20.80.10:FF:000002">
    <property type="entry name" value="Heme-binding protein 2"/>
    <property type="match status" value="1"/>
</dbReference>
<dbReference type="RefSeq" id="XP_018027610.1">
    <property type="nucleotide sequence ID" value="XM_018172121.1"/>
</dbReference>
<sequence length="245" mass="27179">MSIKSTSPPALSNAKMQVRSPLATEEMAPYFVDKKNYQKESANKTDKGGMAGLVKGIKALLGDVETAPFTVTAEKEGYEERVYPARKWACTTMQGPERDSLVSPMFRKLFNYISGKNELNLRMDMTTPVATYIEPGAGPTCASTFTMSFFVPEEHQSSPPNGGPDVFVQERPELTVLTRRFGGYAPDEAVAKEAKELAELLQAAGETDVDFTHYYVVGYDPPFKPINRRNEIWFIKKSKPASPSE</sequence>
<comment type="similarity">
    <text evidence="1">Belongs to the HEBP family.</text>
</comment>
<evidence type="ECO:0000256" key="1">
    <source>
        <dbReference type="ARBA" id="ARBA00009817"/>
    </source>
</evidence>
<dbReference type="OMA" id="VKSGCTD"/>
<organism evidence="2 3">
    <name type="scientific">Hyalella azteca</name>
    <name type="common">Amphipod</name>
    <dbReference type="NCBI Taxonomy" id="294128"/>
    <lineage>
        <taxon>Eukaryota</taxon>
        <taxon>Metazoa</taxon>
        <taxon>Ecdysozoa</taxon>
        <taxon>Arthropoda</taxon>
        <taxon>Crustacea</taxon>
        <taxon>Multicrustacea</taxon>
        <taxon>Malacostraca</taxon>
        <taxon>Eumalacostraca</taxon>
        <taxon>Peracarida</taxon>
        <taxon>Amphipoda</taxon>
        <taxon>Senticaudata</taxon>
        <taxon>Talitrida</taxon>
        <taxon>Talitroidea</taxon>
        <taxon>Hyalellidae</taxon>
        <taxon>Hyalella</taxon>
    </lineage>
</organism>
<evidence type="ECO:0000313" key="2">
    <source>
        <dbReference type="Proteomes" id="UP000694843"/>
    </source>
</evidence>
<proteinExistence type="inferred from homology"/>
<dbReference type="OrthoDB" id="6424451at2759"/>
<dbReference type="AlphaFoldDB" id="A0A8B7PNP1"/>
<dbReference type="Proteomes" id="UP000694843">
    <property type="component" value="Unplaced"/>
</dbReference>
<protein>
    <submittedName>
        <fullName evidence="3">Heme-binding protein 2 isoform X1</fullName>
    </submittedName>
</protein>
<dbReference type="SUPFAM" id="SSF55136">
    <property type="entry name" value="Probable bacterial effector-binding domain"/>
    <property type="match status" value="1"/>
</dbReference>
<dbReference type="KEGG" id="hazt:108682874"/>
<dbReference type="Gene3D" id="3.20.80.10">
    <property type="entry name" value="Regulatory factor, effector binding domain"/>
    <property type="match status" value="1"/>
</dbReference>
<name>A0A8B7PNP1_HYAAZ</name>
<dbReference type="GeneID" id="108682874"/>
<evidence type="ECO:0000313" key="3">
    <source>
        <dbReference type="RefSeq" id="XP_018027610.1"/>
    </source>
</evidence>
<gene>
    <name evidence="3" type="primary">LOC108682874</name>
</gene>
<dbReference type="PANTHER" id="PTHR11220">
    <property type="entry name" value="HEME-BINDING PROTEIN-RELATED"/>
    <property type="match status" value="1"/>
</dbReference>
<keyword evidence="2" id="KW-1185">Reference proteome</keyword>
<dbReference type="PANTHER" id="PTHR11220:SF1">
    <property type="entry name" value="HEME-BINDING PROTEIN 2"/>
    <property type="match status" value="1"/>
</dbReference>
<dbReference type="InterPro" id="IPR006917">
    <property type="entry name" value="SOUL_heme-bd"/>
</dbReference>
<dbReference type="Pfam" id="PF04832">
    <property type="entry name" value="SOUL"/>
    <property type="match status" value="1"/>
</dbReference>
<dbReference type="InterPro" id="IPR011256">
    <property type="entry name" value="Reg_factor_effector_dom_sf"/>
</dbReference>
<accession>A0A8B7PNP1</accession>